<sequence length="77" mass="8695">MSLGSQTCLKITISAWLEDVRPRAIKENPYERFCVSPKIIALLSTMLPMGTKDGERVDAAEEPKDRYYATQYVITSP</sequence>
<name>A0A1D1VHA1_RAMVA</name>
<organism evidence="1 2">
    <name type="scientific">Ramazzottius varieornatus</name>
    <name type="common">Water bear</name>
    <name type="synonym">Tardigrade</name>
    <dbReference type="NCBI Taxonomy" id="947166"/>
    <lineage>
        <taxon>Eukaryota</taxon>
        <taxon>Metazoa</taxon>
        <taxon>Ecdysozoa</taxon>
        <taxon>Tardigrada</taxon>
        <taxon>Eutardigrada</taxon>
        <taxon>Parachela</taxon>
        <taxon>Hypsibioidea</taxon>
        <taxon>Ramazzottiidae</taxon>
        <taxon>Ramazzottius</taxon>
    </lineage>
</organism>
<accession>A0A1D1VHA1</accession>
<dbReference type="AlphaFoldDB" id="A0A1D1VHA1"/>
<evidence type="ECO:0000313" key="2">
    <source>
        <dbReference type="Proteomes" id="UP000186922"/>
    </source>
</evidence>
<comment type="caution">
    <text evidence="1">The sequence shown here is derived from an EMBL/GenBank/DDBJ whole genome shotgun (WGS) entry which is preliminary data.</text>
</comment>
<reference evidence="1 2" key="1">
    <citation type="journal article" date="2016" name="Nat. Commun.">
        <title>Extremotolerant tardigrade genome and improved radiotolerance of human cultured cells by tardigrade-unique protein.</title>
        <authorList>
            <person name="Hashimoto T."/>
            <person name="Horikawa D.D."/>
            <person name="Saito Y."/>
            <person name="Kuwahara H."/>
            <person name="Kozuka-Hata H."/>
            <person name="Shin-I T."/>
            <person name="Minakuchi Y."/>
            <person name="Ohishi K."/>
            <person name="Motoyama A."/>
            <person name="Aizu T."/>
            <person name="Enomoto A."/>
            <person name="Kondo K."/>
            <person name="Tanaka S."/>
            <person name="Hara Y."/>
            <person name="Koshikawa S."/>
            <person name="Sagara H."/>
            <person name="Miura T."/>
            <person name="Yokobori S."/>
            <person name="Miyagawa K."/>
            <person name="Suzuki Y."/>
            <person name="Kubo T."/>
            <person name="Oyama M."/>
            <person name="Kohara Y."/>
            <person name="Fujiyama A."/>
            <person name="Arakawa K."/>
            <person name="Katayama T."/>
            <person name="Toyoda A."/>
            <person name="Kunieda T."/>
        </authorList>
    </citation>
    <scope>NUCLEOTIDE SEQUENCE [LARGE SCALE GENOMIC DNA]</scope>
    <source>
        <strain evidence="1 2">YOKOZUNA-1</strain>
    </source>
</reference>
<keyword evidence="2" id="KW-1185">Reference proteome</keyword>
<protein>
    <submittedName>
        <fullName evidence="1">Uncharacterized protein</fullName>
    </submittedName>
</protein>
<gene>
    <name evidence="1" type="primary">RvY_11053-1</name>
    <name evidence="1" type="synonym">RvY_11053.1</name>
    <name evidence="1" type="ORF">RvY_11053</name>
</gene>
<dbReference type="EMBL" id="BDGG01000006">
    <property type="protein sequence ID" value="GAV00166.1"/>
    <property type="molecule type" value="Genomic_DNA"/>
</dbReference>
<dbReference type="Proteomes" id="UP000186922">
    <property type="component" value="Unassembled WGS sequence"/>
</dbReference>
<proteinExistence type="predicted"/>
<evidence type="ECO:0000313" key="1">
    <source>
        <dbReference type="EMBL" id="GAV00166.1"/>
    </source>
</evidence>